<dbReference type="SUPFAM" id="SSF64518">
    <property type="entry name" value="Phase 1 flagellin"/>
    <property type="match status" value="1"/>
</dbReference>
<name>A0ABS9Z3D6_9HYPH</name>
<dbReference type="Pfam" id="PF06429">
    <property type="entry name" value="Flg_bbr_C"/>
    <property type="match status" value="1"/>
</dbReference>
<organism evidence="9 10">
    <name type="scientific">Candidatus Rhodoblastus alkanivorans</name>
    <dbReference type="NCBI Taxonomy" id="2954117"/>
    <lineage>
        <taxon>Bacteria</taxon>
        <taxon>Pseudomonadati</taxon>
        <taxon>Pseudomonadota</taxon>
        <taxon>Alphaproteobacteria</taxon>
        <taxon>Hyphomicrobiales</taxon>
        <taxon>Rhodoblastaceae</taxon>
        <taxon>Rhodoblastus</taxon>
    </lineage>
</organism>
<reference evidence="9" key="1">
    <citation type="journal article" date="2022" name="ISME J.">
        <title>Identification of active gaseous-alkane degraders at natural gas seeps.</title>
        <authorList>
            <person name="Farhan Ul Haque M."/>
            <person name="Hernandez M."/>
            <person name="Crombie A.T."/>
            <person name="Murrell J.C."/>
        </authorList>
    </citation>
    <scope>NUCLEOTIDE SEQUENCE</scope>
    <source>
        <strain evidence="9">PC2</strain>
    </source>
</reference>
<evidence type="ECO:0000256" key="2">
    <source>
        <dbReference type="ARBA" id="ARBA00004613"/>
    </source>
</evidence>
<dbReference type="PANTHER" id="PTHR30033:SF1">
    <property type="entry name" value="FLAGELLAR HOOK-ASSOCIATED PROTEIN 1"/>
    <property type="match status" value="1"/>
</dbReference>
<evidence type="ECO:0000256" key="4">
    <source>
        <dbReference type="ARBA" id="ARBA00016244"/>
    </source>
</evidence>
<keyword evidence="9" id="KW-0969">Cilium</keyword>
<sequence>MGLSNAWDVATTSLATNAGLTSIVSRNISNAQNTAGYVSTKVANLVTGSNGAATIASISDLANATLFNSMLSSTSANASAQALSTGVTQLQQTVSDATTTSDSSTAAQSPSTLLQSLSTALQTYSSSPGSASAASAVLTAAQSLASGLNSASATVASVRETADQDMVNSVSTVNSLLAQFQDVNNRIVKGTATGSDISNALDQRNTILQSLSQQIGITTTTGSNGSMSIYTDSGATLFDVSPRSVTMTPTTTYTASTTGAAVYVDGVPVTGANAVMPIQSGALAGYANLRDNVAPQYQAQLDSIAGGLVNAFAETNSSTGAQAPGLFTYAGATGVPGSSRVSGLAGEIEVSSAVDPSQGGSLGLIRDGGINGLGYVQNSTGASGYSAVIQGDIAALSATTAFPSAGGLSTSTSLSDYAANSASWLDGEYQTASSQATYQSTLQTQASQALSNAIGVNIDTQMSKMLDLENSYQASAKLISTINTMFGALLQAVA</sequence>
<dbReference type="InterPro" id="IPR053927">
    <property type="entry name" value="FlgK_helical"/>
</dbReference>
<comment type="caution">
    <text evidence="9">The sequence shown here is derived from an EMBL/GenBank/DDBJ whole genome shotgun (WGS) entry which is preliminary data.</text>
</comment>
<dbReference type="InterPro" id="IPR010930">
    <property type="entry name" value="Flg_bb/hook_C_dom"/>
</dbReference>
<dbReference type="RefSeq" id="WP_243066209.1">
    <property type="nucleotide sequence ID" value="NZ_JAIVFK010000014.1"/>
</dbReference>
<dbReference type="Proteomes" id="UP001139104">
    <property type="component" value="Unassembled WGS sequence"/>
</dbReference>
<dbReference type="InterPro" id="IPR002371">
    <property type="entry name" value="FlgK"/>
</dbReference>
<keyword evidence="9" id="KW-0282">Flagellum</keyword>
<dbReference type="PANTHER" id="PTHR30033">
    <property type="entry name" value="FLAGELLAR HOOK-ASSOCIATED PROTEIN 1"/>
    <property type="match status" value="1"/>
</dbReference>
<evidence type="ECO:0000256" key="1">
    <source>
        <dbReference type="ARBA" id="ARBA00004365"/>
    </source>
</evidence>
<comment type="similarity">
    <text evidence="3">Belongs to the flagella basal body rod proteins family.</text>
</comment>
<evidence type="ECO:0000313" key="10">
    <source>
        <dbReference type="Proteomes" id="UP001139104"/>
    </source>
</evidence>
<proteinExistence type="inferred from homology"/>
<feature type="domain" description="Flagellar hook-associated protein FlgK helical" evidence="8">
    <location>
        <begin position="109"/>
        <end position="317"/>
    </location>
</feature>
<keyword evidence="9" id="KW-0966">Cell projection</keyword>
<accession>A0ABS9Z3D6</accession>
<evidence type="ECO:0000259" key="8">
    <source>
        <dbReference type="Pfam" id="PF22638"/>
    </source>
</evidence>
<keyword evidence="5" id="KW-0964">Secreted</keyword>
<dbReference type="NCBIfam" id="TIGR02492">
    <property type="entry name" value="flgK_ends"/>
    <property type="match status" value="1"/>
</dbReference>
<protein>
    <recommendedName>
        <fullName evidence="4">Flagellar hook-associated protein 1</fullName>
    </recommendedName>
</protein>
<evidence type="ECO:0000256" key="3">
    <source>
        <dbReference type="ARBA" id="ARBA00009677"/>
    </source>
</evidence>
<evidence type="ECO:0000256" key="5">
    <source>
        <dbReference type="ARBA" id="ARBA00022525"/>
    </source>
</evidence>
<dbReference type="Pfam" id="PF22638">
    <property type="entry name" value="FlgK_D1"/>
    <property type="match status" value="1"/>
</dbReference>
<feature type="domain" description="Flagellar basal-body/hook protein C-terminal" evidence="7">
    <location>
        <begin position="455"/>
        <end position="491"/>
    </location>
</feature>
<keyword evidence="6" id="KW-0975">Bacterial flagellum</keyword>
<dbReference type="EMBL" id="JAIVFP010000001">
    <property type="protein sequence ID" value="MCI4682181.1"/>
    <property type="molecule type" value="Genomic_DNA"/>
</dbReference>
<evidence type="ECO:0000256" key="6">
    <source>
        <dbReference type="ARBA" id="ARBA00023143"/>
    </source>
</evidence>
<evidence type="ECO:0000259" key="7">
    <source>
        <dbReference type="Pfam" id="PF06429"/>
    </source>
</evidence>
<comment type="subcellular location">
    <subcellularLocation>
        <location evidence="1">Bacterial flagellum</location>
    </subcellularLocation>
    <subcellularLocation>
        <location evidence="2">Secreted</location>
    </subcellularLocation>
</comment>
<evidence type="ECO:0000313" key="9">
    <source>
        <dbReference type="EMBL" id="MCI4682181.1"/>
    </source>
</evidence>
<gene>
    <name evidence="9" type="primary">flgK</name>
    <name evidence="9" type="ORF">K2U94_05285</name>
</gene>
<keyword evidence="10" id="KW-1185">Reference proteome</keyword>